<keyword evidence="4" id="KW-0720">Serine protease</keyword>
<gene>
    <name evidence="6" type="ORF">SPRG_18630</name>
</gene>
<proteinExistence type="predicted"/>
<accession>A0A067BCK2</accession>
<sequence length="62" mass="6394">MLDTQGGNSGSPVFSTKENVVVGLHNCGGCENGGIKINKVVDILKAKNLVPKDAIVNTKPAC</sequence>
<dbReference type="EMBL" id="KK584531">
    <property type="protein sequence ID" value="KDO15833.1"/>
    <property type="molecule type" value="Genomic_DNA"/>
</dbReference>
<organism evidence="6 7">
    <name type="scientific">Saprolegnia parasitica (strain CBS 223.65)</name>
    <dbReference type="NCBI Taxonomy" id="695850"/>
    <lineage>
        <taxon>Eukaryota</taxon>
        <taxon>Sar</taxon>
        <taxon>Stramenopiles</taxon>
        <taxon>Oomycota</taxon>
        <taxon>Saprolegniomycetes</taxon>
        <taxon>Saprolegniales</taxon>
        <taxon>Saprolegniaceae</taxon>
        <taxon>Saprolegnia</taxon>
    </lineage>
</organism>
<dbReference type="KEGG" id="spar:SPRG_18630"/>
<keyword evidence="2" id="KW-0732">Signal</keyword>
<keyword evidence="3" id="KW-0378">Hydrolase</keyword>
<dbReference type="GO" id="GO:0006508">
    <property type="term" value="P:proteolysis"/>
    <property type="evidence" value="ECO:0007669"/>
    <property type="project" value="UniProtKB-KW"/>
</dbReference>
<keyword evidence="1" id="KW-0645">Protease</keyword>
<dbReference type="Gene3D" id="2.40.10.10">
    <property type="entry name" value="Trypsin-like serine proteases"/>
    <property type="match status" value="1"/>
</dbReference>
<protein>
    <recommendedName>
        <fullName evidence="8">Serine protease</fullName>
    </recommendedName>
</protein>
<dbReference type="OrthoDB" id="66543at2759"/>
<dbReference type="GO" id="GO:0008236">
    <property type="term" value="F:serine-type peptidase activity"/>
    <property type="evidence" value="ECO:0007669"/>
    <property type="project" value="UniProtKB-KW"/>
</dbReference>
<evidence type="ECO:0000313" key="6">
    <source>
        <dbReference type="EMBL" id="KDO15833.1"/>
    </source>
</evidence>
<dbReference type="PANTHER" id="PTHR36234:SF5">
    <property type="entry name" value="LYSYL ENDOPEPTIDASE"/>
    <property type="match status" value="1"/>
</dbReference>
<dbReference type="PROSITE" id="PS00673">
    <property type="entry name" value="V8_SER"/>
    <property type="match status" value="1"/>
</dbReference>
<keyword evidence="7" id="KW-1185">Reference proteome</keyword>
<evidence type="ECO:0000256" key="2">
    <source>
        <dbReference type="ARBA" id="ARBA00022729"/>
    </source>
</evidence>
<evidence type="ECO:0000256" key="4">
    <source>
        <dbReference type="ARBA" id="ARBA00022825"/>
    </source>
</evidence>
<reference evidence="6 7" key="1">
    <citation type="journal article" date="2013" name="PLoS Genet.">
        <title>Distinctive expansion of potential virulence genes in the genome of the oomycete fish pathogen Saprolegnia parasitica.</title>
        <authorList>
            <person name="Jiang R.H."/>
            <person name="de Bruijn I."/>
            <person name="Haas B.J."/>
            <person name="Belmonte R."/>
            <person name="Lobach L."/>
            <person name="Christie J."/>
            <person name="van den Ackerveken G."/>
            <person name="Bottin A."/>
            <person name="Bulone V."/>
            <person name="Diaz-Moreno S.M."/>
            <person name="Dumas B."/>
            <person name="Fan L."/>
            <person name="Gaulin E."/>
            <person name="Govers F."/>
            <person name="Grenville-Briggs L.J."/>
            <person name="Horner N.R."/>
            <person name="Levin J.Z."/>
            <person name="Mammella M."/>
            <person name="Meijer H.J."/>
            <person name="Morris P."/>
            <person name="Nusbaum C."/>
            <person name="Oome S."/>
            <person name="Phillips A.J."/>
            <person name="van Rooyen D."/>
            <person name="Rzeszutek E."/>
            <person name="Saraiva M."/>
            <person name="Secombes C.J."/>
            <person name="Seidl M.F."/>
            <person name="Snel B."/>
            <person name="Stassen J.H."/>
            <person name="Sykes S."/>
            <person name="Tripathy S."/>
            <person name="van den Berg H."/>
            <person name="Vega-Arreguin J.C."/>
            <person name="Wawra S."/>
            <person name="Young S.K."/>
            <person name="Zeng Q."/>
            <person name="Dieguez-Uribeondo J."/>
            <person name="Russ C."/>
            <person name="Tyler B.M."/>
            <person name="van West P."/>
        </authorList>
    </citation>
    <scope>NUCLEOTIDE SEQUENCE [LARGE SCALE GENOMIC DNA]</scope>
    <source>
        <strain evidence="6 7">CBS 223.65</strain>
    </source>
</reference>
<dbReference type="VEuPathDB" id="FungiDB:SPRG_18630"/>
<dbReference type="PANTHER" id="PTHR36234">
    <property type="entry name" value="LYSYL ENDOPEPTIDASE"/>
    <property type="match status" value="1"/>
</dbReference>
<dbReference type="Proteomes" id="UP000030745">
    <property type="component" value="Unassembled WGS sequence"/>
</dbReference>
<dbReference type="InterPro" id="IPR043504">
    <property type="entry name" value="Peptidase_S1_PA_chymotrypsin"/>
</dbReference>
<dbReference type="InterPro" id="IPR000126">
    <property type="entry name" value="V8_ser_AS"/>
</dbReference>
<dbReference type="InterPro" id="IPR009003">
    <property type="entry name" value="Peptidase_S1_PA"/>
</dbReference>
<keyword evidence="5" id="KW-0843">Virulence</keyword>
<dbReference type="AlphaFoldDB" id="A0A067BCK2"/>
<name>A0A067BCK2_SAPPC</name>
<evidence type="ECO:0000313" key="7">
    <source>
        <dbReference type="Proteomes" id="UP000030745"/>
    </source>
</evidence>
<evidence type="ECO:0000256" key="3">
    <source>
        <dbReference type="ARBA" id="ARBA00022801"/>
    </source>
</evidence>
<dbReference type="SUPFAM" id="SSF50494">
    <property type="entry name" value="Trypsin-like serine proteases"/>
    <property type="match status" value="1"/>
</dbReference>
<dbReference type="RefSeq" id="XP_012213459.1">
    <property type="nucleotide sequence ID" value="XM_012358069.1"/>
</dbReference>
<evidence type="ECO:0000256" key="5">
    <source>
        <dbReference type="ARBA" id="ARBA00023026"/>
    </source>
</evidence>
<evidence type="ECO:0008006" key="8">
    <source>
        <dbReference type="Google" id="ProtNLM"/>
    </source>
</evidence>
<evidence type="ECO:0000256" key="1">
    <source>
        <dbReference type="ARBA" id="ARBA00022670"/>
    </source>
</evidence>
<dbReference type="GeneID" id="24140153"/>